<protein>
    <submittedName>
        <fullName evidence="1">Uncharacterized protein</fullName>
    </submittedName>
</protein>
<dbReference type="EMBL" id="QFQB01000053">
    <property type="protein sequence ID" value="PZQ45332.1"/>
    <property type="molecule type" value="Genomic_DNA"/>
</dbReference>
<organism evidence="1 2">
    <name type="scientific">Micavibrio aeruginosavorus</name>
    <dbReference type="NCBI Taxonomy" id="349221"/>
    <lineage>
        <taxon>Bacteria</taxon>
        <taxon>Pseudomonadati</taxon>
        <taxon>Bdellovibrionota</taxon>
        <taxon>Bdellovibrionia</taxon>
        <taxon>Bdellovibrionales</taxon>
        <taxon>Pseudobdellovibrionaceae</taxon>
        <taxon>Micavibrio</taxon>
    </lineage>
</organism>
<evidence type="ECO:0000313" key="1">
    <source>
        <dbReference type="EMBL" id="PZQ45332.1"/>
    </source>
</evidence>
<name>A0A2W5MVT5_9BACT</name>
<dbReference type="AlphaFoldDB" id="A0A2W5MVT5"/>
<comment type="caution">
    <text evidence="1">The sequence shown here is derived from an EMBL/GenBank/DDBJ whole genome shotgun (WGS) entry which is preliminary data.</text>
</comment>
<reference evidence="1 2" key="1">
    <citation type="submission" date="2017-08" db="EMBL/GenBank/DDBJ databases">
        <title>Infants hospitalized years apart are colonized by the same room-sourced microbial strains.</title>
        <authorList>
            <person name="Brooks B."/>
            <person name="Olm M.R."/>
            <person name="Firek B.A."/>
            <person name="Baker R."/>
            <person name="Thomas B.C."/>
            <person name="Morowitz M.J."/>
            <person name="Banfield J.F."/>
        </authorList>
    </citation>
    <scope>NUCLEOTIDE SEQUENCE [LARGE SCALE GENOMIC DNA]</scope>
    <source>
        <strain evidence="1">S2_005_002_R2_29</strain>
    </source>
</reference>
<evidence type="ECO:0000313" key="2">
    <source>
        <dbReference type="Proteomes" id="UP000249417"/>
    </source>
</evidence>
<gene>
    <name evidence="1" type="ORF">DI551_07680</name>
</gene>
<proteinExistence type="predicted"/>
<dbReference type="Proteomes" id="UP000249417">
    <property type="component" value="Unassembled WGS sequence"/>
</dbReference>
<sequence>MTIANMKPEEKSLYDLRFQTFLFKIVDVAKYSPREKYLYPIMNGVPFRDLEVALDMAVQERAKRKANDNKE</sequence>
<accession>A0A2W5MVT5</accession>